<evidence type="ECO:0000256" key="1">
    <source>
        <dbReference type="SAM" id="MobiDB-lite"/>
    </source>
</evidence>
<dbReference type="SUPFAM" id="SSF55797">
    <property type="entry name" value="PR-1-like"/>
    <property type="match status" value="1"/>
</dbReference>
<name>A0A7V7UWZ6_9BACI</name>
<proteinExistence type="predicted"/>
<evidence type="ECO:0000259" key="3">
    <source>
        <dbReference type="Pfam" id="PF14504"/>
    </source>
</evidence>
<dbReference type="RefSeq" id="WP_151571956.1">
    <property type="nucleotide sequence ID" value="NZ_WBOT01000001.1"/>
</dbReference>
<sequence length="352" mass="40258">MRNLVRILALIAAFLLIWLYFDSTGEEQEILIHEENTEPEKKQALEDSDETNSGMEMPETGLAALIGKSQQELIELYGEPQRVDPSLYDYEWWIYAINDHNYMQVGMEDEQAVTVFATGSETDVEPFKIGQAASELYASVFADTNVNIEYDNSSYRFELSEEDLNTRPIIRLGDVFALLYIDKFTGTLSSVRFVNTETLLKLRPYEMVYRGELLEAGTEAEDNDQVNRGKELQILDITNVIRVRHGMEPLEWDDQTAAVALGHSIDMFETEVFSHTSERYGELSDRLEAEEVTYLSAGENIAANYIDAPAVVEGWLNSKGHRESLLNDKFTHLGVGVYEKHYTQNFIEKWQE</sequence>
<dbReference type="InterPro" id="IPR035940">
    <property type="entry name" value="CAP_sf"/>
</dbReference>
<accession>A0A7V7UWZ6</accession>
<dbReference type="PANTHER" id="PTHR31157:SF26">
    <property type="entry name" value="SCP-LIKE EXTRACELLULAR PROTEIN"/>
    <property type="match status" value="1"/>
</dbReference>
<dbReference type="EMBL" id="WBOT01000001">
    <property type="protein sequence ID" value="KAB2335290.1"/>
    <property type="molecule type" value="Genomic_DNA"/>
</dbReference>
<keyword evidence="5" id="KW-1185">Reference proteome</keyword>
<evidence type="ECO:0000313" key="5">
    <source>
        <dbReference type="Proteomes" id="UP000441354"/>
    </source>
</evidence>
<evidence type="ECO:0000259" key="2">
    <source>
        <dbReference type="Pfam" id="PF00188"/>
    </source>
</evidence>
<gene>
    <name evidence="4" type="ORF">F7732_01605</name>
</gene>
<feature type="region of interest" description="Disordered" evidence="1">
    <location>
        <begin position="33"/>
        <end position="56"/>
    </location>
</feature>
<dbReference type="Proteomes" id="UP000441354">
    <property type="component" value="Unassembled WGS sequence"/>
</dbReference>
<evidence type="ECO:0000313" key="4">
    <source>
        <dbReference type="EMBL" id="KAB2335290.1"/>
    </source>
</evidence>
<dbReference type="AlphaFoldDB" id="A0A7V7UWZ6"/>
<reference evidence="4 5" key="1">
    <citation type="journal article" date="2014" name="Arch. Microbiol.">
        <title>Bacillus mesophilum sp. nov., strain IITR-54T, a novel 4-chlorobiphenyl dechlorinating bacterium.</title>
        <authorList>
            <person name="Manickam N."/>
            <person name="Singh N.K."/>
            <person name="Bajaj A."/>
            <person name="Kumar R.M."/>
            <person name="Kaur G."/>
            <person name="Kaur N."/>
            <person name="Bala M."/>
            <person name="Kumar A."/>
            <person name="Mayilraj S."/>
        </authorList>
    </citation>
    <scope>NUCLEOTIDE SEQUENCE [LARGE SCALE GENOMIC DNA]</scope>
    <source>
        <strain evidence="4 5">IITR-54</strain>
    </source>
</reference>
<dbReference type="PANTHER" id="PTHR31157">
    <property type="entry name" value="SCP DOMAIN-CONTAINING PROTEIN"/>
    <property type="match status" value="1"/>
</dbReference>
<feature type="domain" description="SCP" evidence="2">
    <location>
        <begin position="235"/>
        <end position="344"/>
    </location>
</feature>
<feature type="compositionally biased region" description="Basic and acidic residues" evidence="1">
    <location>
        <begin position="33"/>
        <end position="45"/>
    </location>
</feature>
<dbReference type="InterPro" id="IPR014044">
    <property type="entry name" value="CAP_dom"/>
</dbReference>
<comment type="caution">
    <text evidence="4">The sequence shown here is derived from an EMBL/GenBank/DDBJ whole genome shotgun (WGS) entry which is preliminary data.</text>
</comment>
<dbReference type="InterPro" id="IPR029410">
    <property type="entry name" value="CAP_assoc"/>
</dbReference>
<evidence type="ECO:0008006" key="6">
    <source>
        <dbReference type="Google" id="ProtNLM"/>
    </source>
</evidence>
<protein>
    <recommendedName>
        <fullName evidence="6">CAP domain-containing protein</fullName>
    </recommendedName>
</protein>
<dbReference type="CDD" id="cd05379">
    <property type="entry name" value="CAP_bacterial"/>
    <property type="match status" value="1"/>
</dbReference>
<feature type="domain" description="CAP-associated" evidence="3">
    <location>
        <begin position="66"/>
        <end position="205"/>
    </location>
</feature>
<dbReference type="OrthoDB" id="9783944at2"/>
<dbReference type="Pfam" id="PF14504">
    <property type="entry name" value="CAP_assoc_N"/>
    <property type="match status" value="1"/>
</dbReference>
<organism evidence="4 5">
    <name type="scientific">Bacillus mesophilum</name>
    <dbReference type="NCBI Taxonomy" id="1071718"/>
    <lineage>
        <taxon>Bacteria</taxon>
        <taxon>Bacillati</taxon>
        <taxon>Bacillota</taxon>
        <taxon>Bacilli</taxon>
        <taxon>Bacillales</taxon>
        <taxon>Bacillaceae</taxon>
        <taxon>Bacillus</taxon>
    </lineage>
</organism>
<dbReference type="Pfam" id="PF00188">
    <property type="entry name" value="CAP"/>
    <property type="match status" value="1"/>
</dbReference>
<dbReference type="Gene3D" id="3.40.33.10">
    <property type="entry name" value="CAP"/>
    <property type="match status" value="1"/>
</dbReference>